<evidence type="ECO:0000313" key="2">
    <source>
        <dbReference type="Proteomes" id="UP000887458"/>
    </source>
</evidence>
<accession>A0ABQ8IY75</accession>
<protein>
    <submittedName>
        <fullName evidence="1">Uncharacterized protein</fullName>
    </submittedName>
</protein>
<proteinExistence type="predicted"/>
<evidence type="ECO:0000313" key="1">
    <source>
        <dbReference type="EMBL" id="KAH9415259.1"/>
    </source>
</evidence>
<organism evidence="1 2">
    <name type="scientific">Dermatophagoides pteronyssinus</name>
    <name type="common">European house dust mite</name>
    <dbReference type="NCBI Taxonomy" id="6956"/>
    <lineage>
        <taxon>Eukaryota</taxon>
        <taxon>Metazoa</taxon>
        <taxon>Ecdysozoa</taxon>
        <taxon>Arthropoda</taxon>
        <taxon>Chelicerata</taxon>
        <taxon>Arachnida</taxon>
        <taxon>Acari</taxon>
        <taxon>Acariformes</taxon>
        <taxon>Sarcoptiformes</taxon>
        <taxon>Astigmata</taxon>
        <taxon>Psoroptidia</taxon>
        <taxon>Analgoidea</taxon>
        <taxon>Pyroglyphidae</taxon>
        <taxon>Dermatophagoidinae</taxon>
        <taxon>Dermatophagoides</taxon>
    </lineage>
</organism>
<dbReference type="EMBL" id="NJHN03000099">
    <property type="protein sequence ID" value="KAH9415259.1"/>
    <property type="molecule type" value="Genomic_DNA"/>
</dbReference>
<reference evidence="1 2" key="1">
    <citation type="journal article" date="2018" name="J. Allergy Clin. Immunol.">
        <title>High-quality assembly of Dermatophagoides pteronyssinus genome and transcriptome reveals a wide range of novel allergens.</title>
        <authorList>
            <person name="Liu X.Y."/>
            <person name="Yang K.Y."/>
            <person name="Wang M.Q."/>
            <person name="Kwok J.S."/>
            <person name="Zeng X."/>
            <person name="Yang Z."/>
            <person name="Xiao X.J."/>
            <person name="Lau C.P."/>
            <person name="Li Y."/>
            <person name="Huang Z.M."/>
            <person name="Ba J.G."/>
            <person name="Yim A.K."/>
            <person name="Ouyang C.Y."/>
            <person name="Ngai S.M."/>
            <person name="Chan T.F."/>
            <person name="Leung E.L."/>
            <person name="Liu L."/>
            <person name="Liu Z.G."/>
            <person name="Tsui S.K."/>
        </authorList>
    </citation>
    <scope>NUCLEOTIDE SEQUENCE [LARGE SCALE GENOMIC DNA]</scope>
    <source>
        <strain evidence="1">Derp</strain>
    </source>
</reference>
<sequence length="66" mass="7979">MNEWTNISQWPILSLTHSIAKKKRKLQQPQRRLIFFASGTLQKYLHCKKFYSSKYRPRCVESDHIL</sequence>
<comment type="caution">
    <text evidence="1">The sequence shown here is derived from an EMBL/GenBank/DDBJ whole genome shotgun (WGS) entry which is preliminary data.</text>
</comment>
<dbReference type="Proteomes" id="UP000887458">
    <property type="component" value="Unassembled WGS sequence"/>
</dbReference>
<gene>
    <name evidence="1" type="ORF">DERP_006353</name>
</gene>
<keyword evidence="2" id="KW-1185">Reference proteome</keyword>
<reference evidence="1 2" key="2">
    <citation type="journal article" date="2022" name="Mol. Biol. Evol.">
        <title>Comparative Genomics Reveals Insights into the Divergent Evolution of Astigmatic Mites and Household Pest Adaptations.</title>
        <authorList>
            <person name="Xiong Q."/>
            <person name="Wan A.T."/>
            <person name="Liu X."/>
            <person name="Fung C.S."/>
            <person name="Xiao X."/>
            <person name="Malainual N."/>
            <person name="Hou J."/>
            <person name="Wang L."/>
            <person name="Wang M."/>
            <person name="Yang K.Y."/>
            <person name="Cui Y."/>
            <person name="Leung E.L."/>
            <person name="Nong W."/>
            <person name="Shin S.K."/>
            <person name="Au S.W."/>
            <person name="Jeong K.Y."/>
            <person name="Chew F.T."/>
            <person name="Hui J.H."/>
            <person name="Leung T.F."/>
            <person name="Tungtrongchitr A."/>
            <person name="Zhong N."/>
            <person name="Liu Z."/>
            <person name="Tsui S.K."/>
        </authorList>
    </citation>
    <scope>NUCLEOTIDE SEQUENCE [LARGE SCALE GENOMIC DNA]</scope>
    <source>
        <strain evidence="1">Derp</strain>
    </source>
</reference>
<name>A0ABQ8IY75_DERPT</name>